<organism evidence="2 3">
    <name type="scientific">Yeguia hominis</name>
    <dbReference type="NCBI Taxonomy" id="2763662"/>
    <lineage>
        <taxon>Bacteria</taxon>
        <taxon>Bacillati</taxon>
        <taxon>Bacillota</taxon>
        <taxon>Clostridia</taxon>
        <taxon>Eubacteriales</taxon>
        <taxon>Yeguiaceae</taxon>
        <taxon>Yeguia</taxon>
    </lineage>
</organism>
<proteinExistence type="predicted"/>
<dbReference type="EMBL" id="JACRSN010000009">
    <property type="protein sequence ID" value="MBC8533778.1"/>
    <property type="molecule type" value="Genomic_DNA"/>
</dbReference>
<protein>
    <submittedName>
        <fullName evidence="2">Uncharacterized protein</fullName>
    </submittedName>
</protein>
<gene>
    <name evidence="2" type="ORF">IAG03_07130</name>
</gene>
<keyword evidence="3" id="KW-1185">Reference proteome</keyword>
<dbReference type="AlphaFoldDB" id="A0A926HS01"/>
<dbReference type="Proteomes" id="UP000651482">
    <property type="component" value="Unassembled WGS sequence"/>
</dbReference>
<evidence type="ECO:0000313" key="3">
    <source>
        <dbReference type="Proteomes" id="UP000651482"/>
    </source>
</evidence>
<evidence type="ECO:0000256" key="1">
    <source>
        <dbReference type="SAM" id="Coils"/>
    </source>
</evidence>
<keyword evidence="1" id="KW-0175">Coiled coil</keyword>
<reference evidence="2" key="1">
    <citation type="submission" date="2020-08" db="EMBL/GenBank/DDBJ databases">
        <title>Genome public.</title>
        <authorList>
            <person name="Liu C."/>
            <person name="Sun Q."/>
        </authorList>
    </citation>
    <scope>NUCLEOTIDE SEQUENCE</scope>
    <source>
        <strain evidence="2">NSJ-40</strain>
    </source>
</reference>
<accession>A0A926HS01</accession>
<feature type="coiled-coil region" evidence="1">
    <location>
        <begin position="553"/>
        <end position="589"/>
    </location>
</feature>
<name>A0A926HS01_9FIRM</name>
<comment type="caution">
    <text evidence="2">The sequence shown here is derived from an EMBL/GenBank/DDBJ whole genome shotgun (WGS) entry which is preliminary data.</text>
</comment>
<dbReference type="RefSeq" id="WP_249319434.1">
    <property type="nucleotide sequence ID" value="NZ_JACRSN010000009.1"/>
</dbReference>
<evidence type="ECO:0000313" key="2">
    <source>
        <dbReference type="EMBL" id="MBC8533778.1"/>
    </source>
</evidence>
<sequence length="710" mass="78928">MRNQLYFKGFEVSNKTDIQAIKAYNKALSEGIDIQSAYEECLNNTSDAAQYFATKSAGSAVSLDGLGAKLVGAKLKTVAMTAAQYALNAAMSMGLSVIVELVVSGLTMLVDNLIHADEKLLESAEAGNEAFQSISETAGGYRELKGSLESIAPRYIELSQGVGALGTNISLTDTEYAEFLSLNNELAALFPELVTGYDSNGNAMLNLSGNVETLSAAFDTLLEKQRQLANQETADTLPTVLEGVQSNQKQNDERIKELEDQKKRLDFYNNLDYSKINQDSAETLNKYLADVGITVNKDNLEHQFDVHSATTYYNYTPIFNSEEYKTALAAIDAEIEGINQQTADRWKQINPVADAIMQSDFRYGELNGEMQKLAANMVSGLDFSALGLETEEDVQNYITNHILNPLYNAGPEVQEAFSNLTNWKEQFAKGEMSADEFKEKAQKTFKSLFDGMELDDPFRQTFVNAFQNLGFKGRGSSDIFNDIINDWINASDTTDNLAYSYSALRSELDLTRQAMQEQSKNGIISEETYQSLIAANSDYAAFLTETVGGYQMNTEAVEKYNDAQRELQKIQAQYEQDMLAAEYQRLQEEIERTGDVSSGYVQSCIEEQEAVSERIAVYDQYIESLSDAAQAYEDFQNAQQTDDNSYLNPIQSAAESIREGIEEMRTGTDDYREAVNLIFGEDSTLDTGGMLAARSFPVWKTAKKPALFRR</sequence>